<dbReference type="Gene3D" id="1.10.150.50">
    <property type="entry name" value="Transcription Factor, Ets-1"/>
    <property type="match status" value="1"/>
</dbReference>
<dbReference type="InterPro" id="IPR011009">
    <property type="entry name" value="Kinase-like_dom_sf"/>
</dbReference>
<dbReference type="PANTHER" id="PTHR38248:SF2">
    <property type="entry name" value="FUNK1 11"/>
    <property type="match status" value="1"/>
</dbReference>
<evidence type="ECO:0000313" key="4">
    <source>
        <dbReference type="Proteomes" id="UP001498398"/>
    </source>
</evidence>
<dbReference type="InterPro" id="IPR013761">
    <property type="entry name" value="SAM/pointed_sf"/>
</dbReference>
<dbReference type="SUPFAM" id="SSF56112">
    <property type="entry name" value="Protein kinase-like (PK-like)"/>
    <property type="match status" value="1"/>
</dbReference>
<feature type="compositionally biased region" description="Basic and acidic residues" evidence="1">
    <location>
        <begin position="325"/>
        <end position="339"/>
    </location>
</feature>
<dbReference type="PANTHER" id="PTHR38248">
    <property type="entry name" value="FUNK1 6"/>
    <property type="match status" value="1"/>
</dbReference>
<dbReference type="InterPro" id="IPR001660">
    <property type="entry name" value="SAM"/>
</dbReference>
<dbReference type="InterPro" id="IPR008266">
    <property type="entry name" value="Tyr_kinase_AS"/>
</dbReference>
<dbReference type="Pfam" id="PF17667">
    <property type="entry name" value="Pkinase_fungal"/>
    <property type="match status" value="1"/>
</dbReference>
<dbReference type="Gene3D" id="1.10.510.10">
    <property type="entry name" value="Transferase(Phosphotransferase) domain 1"/>
    <property type="match status" value="1"/>
</dbReference>
<feature type="domain" description="SAM" evidence="2">
    <location>
        <begin position="938"/>
        <end position="1003"/>
    </location>
</feature>
<evidence type="ECO:0000259" key="2">
    <source>
        <dbReference type="PROSITE" id="PS50105"/>
    </source>
</evidence>
<feature type="region of interest" description="Disordered" evidence="1">
    <location>
        <begin position="789"/>
        <end position="867"/>
    </location>
</feature>
<dbReference type="PROSITE" id="PS00109">
    <property type="entry name" value="PROTEIN_KINASE_TYR"/>
    <property type="match status" value="1"/>
</dbReference>
<dbReference type="Proteomes" id="UP001498398">
    <property type="component" value="Unassembled WGS sequence"/>
</dbReference>
<evidence type="ECO:0000313" key="3">
    <source>
        <dbReference type="EMBL" id="KAK7433817.1"/>
    </source>
</evidence>
<dbReference type="SUPFAM" id="SSF47769">
    <property type="entry name" value="SAM/Pointed domain"/>
    <property type="match status" value="1"/>
</dbReference>
<feature type="region of interest" description="Disordered" evidence="1">
    <location>
        <begin position="293"/>
        <end position="339"/>
    </location>
</feature>
<feature type="compositionally biased region" description="Low complexity" evidence="1">
    <location>
        <begin position="799"/>
        <end position="815"/>
    </location>
</feature>
<feature type="compositionally biased region" description="Basic and acidic residues" evidence="1">
    <location>
        <begin position="1105"/>
        <end position="1126"/>
    </location>
</feature>
<dbReference type="InterPro" id="IPR040976">
    <property type="entry name" value="Pkinase_fungal"/>
</dbReference>
<comment type="caution">
    <text evidence="3">The sequence shown here is derived from an EMBL/GenBank/DDBJ whole genome shotgun (WGS) entry which is preliminary data.</text>
</comment>
<dbReference type="Pfam" id="PF07647">
    <property type="entry name" value="SAM_2"/>
    <property type="match status" value="1"/>
</dbReference>
<feature type="compositionally biased region" description="Polar residues" evidence="1">
    <location>
        <begin position="789"/>
        <end position="798"/>
    </location>
</feature>
<dbReference type="PROSITE" id="PS50105">
    <property type="entry name" value="SAM_DOMAIN"/>
    <property type="match status" value="1"/>
</dbReference>
<feature type="region of interest" description="Disordered" evidence="1">
    <location>
        <begin position="890"/>
        <end position="917"/>
    </location>
</feature>
<feature type="region of interest" description="Disordered" evidence="1">
    <location>
        <begin position="1095"/>
        <end position="1139"/>
    </location>
</feature>
<name>A0ABR1IK22_9AGAR</name>
<feature type="compositionally biased region" description="Acidic residues" evidence="1">
    <location>
        <begin position="301"/>
        <end position="320"/>
    </location>
</feature>
<evidence type="ECO:0000256" key="1">
    <source>
        <dbReference type="SAM" id="MobiDB-lite"/>
    </source>
</evidence>
<keyword evidence="4" id="KW-1185">Reference proteome</keyword>
<proteinExistence type="predicted"/>
<organism evidence="3 4">
    <name type="scientific">Marasmiellus scandens</name>
    <dbReference type="NCBI Taxonomy" id="2682957"/>
    <lineage>
        <taxon>Eukaryota</taxon>
        <taxon>Fungi</taxon>
        <taxon>Dikarya</taxon>
        <taxon>Basidiomycota</taxon>
        <taxon>Agaricomycotina</taxon>
        <taxon>Agaricomycetes</taxon>
        <taxon>Agaricomycetidae</taxon>
        <taxon>Agaricales</taxon>
        <taxon>Marasmiineae</taxon>
        <taxon>Omphalotaceae</taxon>
        <taxon>Marasmiellus</taxon>
    </lineage>
</organism>
<accession>A0ABR1IK22</accession>
<reference evidence="3 4" key="1">
    <citation type="submission" date="2024-01" db="EMBL/GenBank/DDBJ databases">
        <title>A draft genome for the cacao thread blight pathogen Marasmiellus scandens.</title>
        <authorList>
            <person name="Baruah I.K."/>
            <person name="Leung J."/>
            <person name="Bukari Y."/>
            <person name="Amoako-Attah I."/>
            <person name="Meinhardt L.W."/>
            <person name="Bailey B.A."/>
            <person name="Cohen S.P."/>
        </authorList>
    </citation>
    <scope>NUCLEOTIDE SEQUENCE [LARGE SCALE GENOMIC DNA]</scope>
    <source>
        <strain evidence="3 4">GH-19</strain>
    </source>
</reference>
<gene>
    <name evidence="3" type="ORF">VKT23_020533</name>
</gene>
<sequence length="1139" mass="126625">MSLGDHSFTYTAPPSDSPFCYKKASTNVFGTYENNRTHRFIAYATEMEGKFKGPIDNRQFLDEFFGNSAFSDGKVPRSPWRKVKSMFEKVPKAKNETDMYESLAKAISSCINLEQFQYAATHNKPDDGRPDGTLYEKSRYVNQADVSNSTFSDVVTEIKDIKDSPGFDDSDKEPFERRSFAAKLLRGQLIKYAVSQFANQYRTHLFMVFIRGKTARLIRWDRAGAIVSRAFKYDEEPYLAEFYSRYTNATPKARGIDTSVKQLSPNNPLVETVRQQLGLSSDDPVYEFQVWNDPPKLAPPVEEDEGEEDPEEVDPEEVDGYESGGEEKSEKVEEKEIPEEKQQVGLAYYGGKPLFSATQSVVGRATRIIKVWDPRRQAVVLLKDSWRVSSENILPEGEVYAILKANGVRHVPTCLRAGGVDSSSVTQRTLTPSKRTHIHYRLVLKEVCRGNITQFNDTKELIRVLCDGLIAHRDALRKCKLLHRDISAGNLLITTNGRGLLGDWELCKFVPHLGKPRQIERTGTWQFISVALLKATTFACHTVKDDLESFFHVLAWISLQYTQHGLESDVLSQHLHDVYDDLRISTGKVTGGNKKETSMCAQELAKAGFVPSAFRDLLVDLEETCAARYLHVPDSELVVQDVAGERHKTVRRPVEKQRRAVEEAEKLEAMKGGGSRSGGRSSALLTVVKLSDESKDELEDGDEDGEYTKSLSYFRRHTRIPEEVEVEEKTHSLLTQEFTVLERDENEAQAVTATRTTFSAPAESATVVEPAVNNGRYLPTPVSPGFALSTSPSASTVMASTPTWQATPAAPSSAPTPDPAATERKHNSGPTTMAGLPSPTAASTSTGVTAPFQFGPSQSIRRGDPVHLSSIIGTPTLLVPESEPTSVSISDAAAAATPEPSFKDRPIPESKPTSVSISDVAAAATPEPSFKDKPIPDWSLRDVISWLKSKGFDQDVYGKFAEQEISGDVLTDIDVNILKNEIGVTTFGKRIRVANAIAELKNQMQAQKAIPEPAPKMLAKLNEEQQLFNTLRAAHTQERKDRLRTGHWMIKRCIQALESDNWPSEALARVTHKIYKYDPLKYCDLAPRGLKRASEISTNQLESEGSERSSKRQKSAHEPLKGEGSGHSHRNSKPHKLAK</sequence>
<dbReference type="CDD" id="cd09535">
    <property type="entry name" value="SAM_BOI-like_fungal"/>
    <property type="match status" value="1"/>
</dbReference>
<dbReference type="SMART" id="SM00454">
    <property type="entry name" value="SAM"/>
    <property type="match status" value="1"/>
</dbReference>
<feature type="compositionally biased region" description="Basic residues" evidence="1">
    <location>
        <begin position="1127"/>
        <end position="1139"/>
    </location>
</feature>
<protein>
    <recommendedName>
        <fullName evidence="2">SAM domain-containing protein</fullName>
    </recommendedName>
</protein>
<dbReference type="EMBL" id="JBANRG010000139">
    <property type="protein sequence ID" value="KAK7433817.1"/>
    <property type="molecule type" value="Genomic_DNA"/>
</dbReference>